<dbReference type="EMBL" id="BLLK01000020">
    <property type="protein sequence ID" value="GFH45502.1"/>
    <property type="molecule type" value="Genomic_DNA"/>
</dbReference>
<feature type="compositionally biased region" description="Basic and acidic residues" evidence="5">
    <location>
        <begin position="194"/>
        <end position="213"/>
    </location>
</feature>
<evidence type="ECO:0000313" key="9">
    <source>
        <dbReference type="Proteomes" id="UP001054902"/>
    </source>
</evidence>
<sequence length="578" mass="63508">MEPPTARQFEESFLSNDHLAPLSHENNNMVNNGRNANYSNINNDQSPPSILKSILSSQDQIIAMISNYSTSYNVVSISILIPILSSSTLNYAQYLTPASGSLVASSLIAGMIIGQLVGGALGDLIGKKKAMMFVMTLQILGCLGSSIFISETPLLFIFDGWNIFEQLGLWRFIVGLGCGGVYPLAAAMSSESTKSSENDDDQHQENERDDHEAQAQMQVQKLKMLATTFSTQGVGFVSVPIVGLSALLILGENNMDIVWRFILFFGSIPGFILLILRFRAMHSRNIIQESEVLPLPQDDSDGNAEDLPSNNDEESRIESHALEVEMASDSDSDDNNEEESENIVEEESKQSLLSAIRSEENLLMKLIGTAGTWFLFDVVFYGNTLFQPVVIKTAFGYDDGDNANQDDEFANIVDNIRDSMILSIIALPGYFVSIALIGRRIFFKFTATPRFIQIQGFAIMALLYLIIGISWEHLTEHHWLLVLLYGNTFFFSNYGPNTTTFMLPSITFSENCKSTLNGISAAAGKAGALTGSLLFEPIANKYGDGTVMMLCAFTSVIAGIITYFCTKPPKTRSIGVQL</sequence>
<keyword evidence="9" id="KW-1185">Reference proteome</keyword>
<feature type="region of interest" description="Disordered" evidence="5">
    <location>
        <begin position="193"/>
        <end position="213"/>
    </location>
</feature>
<evidence type="ECO:0000259" key="7">
    <source>
        <dbReference type="PROSITE" id="PS50850"/>
    </source>
</evidence>
<feature type="transmembrane region" description="Helical" evidence="6">
    <location>
        <begin position="420"/>
        <end position="439"/>
    </location>
</feature>
<dbReference type="GO" id="GO:0016020">
    <property type="term" value="C:membrane"/>
    <property type="evidence" value="ECO:0007669"/>
    <property type="project" value="UniProtKB-SubCell"/>
</dbReference>
<dbReference type="InterPro" id="IPR020846">
    <property type="entry name" value="MFS_dom"/>
</dbReference>
<evidence type="ECO:0000256" key="3">
    <source>
        <dbReference type="ARBA" id="ARBA00022989"/>
    </source>
</evidence>
<reference evidence="8 9" key="1">
    <citation type="journal article" date="2021" name="Sci. Rep.">
        <title>The genome of the diatom Chaetoceros tenuissimus carries an ancient integrated fragment of an extant virus.</title>
        <authorList>
            <person name="Hongo Y."/>
            <person name="Kimura K."/>
            <person name="Takaki Y."/>
            <person name="Yoshida Y."/>
            <person name="Baba S."/>
            <person name="Kobayashi G."/>
            <person name="Nagasaki K."/>
            <person name="Hano T."/>
            <person name="Tomaru Y."/>
        </authorList>
    </citation>
    <scope>NUCLEOTIDE SEQUENCE [LARGE SCALE GENOMIC DNA]</scope>
    <source>
        <strain evidence="8 9">NIES-3715</strain>
    </source>
</reference>
<gene>
    <name evidence="8" type="ORF">CTEN210_01976</name>
</gene>
<dbReference type="InterPro" id="IPR036259">
    <property type="entry name" value="MFS_trans_sf"/>
</dbReference>
<evidence type="ECO:0000256" key="5">
    <source>
        <dbReference type="SAM" id="MobiDB-lite"/>
    </source>
</evidence>
<dbReference type="Gene3D" id="1.20.1250.20">
    <property type="entry name" value="MFS general substrate transporter like domains"/>
    <property type="match status" value="2"/>
</dbReference>
<dbReference type="AlphaFoldDB" id="A0AAD3CG57"/>
<feature type="transmembrane region" description="Helical" evidence="6">
    <location>
        <begin position="257"/>
        <end position="276"/>
    </location>
</feature>
<evidence type="ECO:0000256" key="4">
    <source>
        <dbReference type="ARBA" id="ARBA00023136"/>
    </source>
</evidence>
<name>A0AAD3CG57_9STRA</name>
<dbReference type="SUPFAM" id="SSF103473">
    <property type="entry name" value="MFS general substrate transporter"/>
    <property type="match status" value="1"/>
</dbReference>
<feature type="transmembrane region" description="Helical" evidence="6">
    <location>
        <begin position="169"/>
        <end position="188"/>
    </location>
</feature>
<feature type="transmembrane region" description="Helical" evidence="6">
    <location>
        <begin position="477"/>
        <end position="495"/>
    </location>
</feature>
<evidence type="ECO:0000256" key="1">
    <source>
        <dbReference type="ARBA" id="ARBA00004141"/>
    </source>
</evidence>
<dbReference type="Proteomes" id="UP001054902">
    <property type="component" value="Unassembled WGS sequence"/>
</dbReference>
<proteinExistence type="predicted"/>
<feature type="compositionally biased region" description="Basic and acidic residues" evidence="5">
    <location>
        <begin position="313"/>
        <end position="323"/>
    </location>
</feature>
<dbReference type="GO" id="GO:0022857">
    <property type="term" value="F:transmembrane transporter activity"/>
    <property type="evidence" value="ECO:0007669"/>
    <property type="project" value="InterPro"/>
</dbReference>
<accession>A0AAD3CG57</accession>
<organism evidence="8 9">
    <name type="scientific">Chaetoceros tenuissimus</name>
    <dbReference type="NCBI Taxonomy" id="426638"/>
    <lineage>
        <taxon>Eukaryota</taxon>
        <taxon>Sar</taxon>
        <taxon>Stramenopiles</taxon>
        <taxon>Ochrophyta</taxon>
        <taxon>Bacillariophyta</taxon>
        <taxon>Coscinodiscophyceae</taxon>
        <taxon>Chaetocerotophycidae</taxon>
        <taxon>Chaetocerotales</taxon>
        <taxon>Chaetocerotaceae</taxon>
        <taxon>Chaetoceros</taxon>
    </lineage>
</organism>
<feature type="region of interest" description="Disordered" evidence="5">
    <location>
        <begin position="293"/>
        <end position="347"/>
    </location>
</feature>
<feature type="transmembrane region" description="Helical" evidence="6">
    <location>
        <begin position="224"/>
        <end position="251"/>
    </location>
</feature>
<protein>
    <recommendedName>
        <fullName evidence="7">Major facilitator superfamily (MFS) profile domain-containing protein</fullName>
    </recommendedName>
</protein>
<feature type="compositionally biased region" description="Acidic residues" evidence="5">
    <location>
        <begin position="326"/>
        <end position="345"/>
    </location>
</feature>
<dbReference type="InterPro" id="IPR011701">
    <property type="entry name" value="MFS"/>
</dbReference>
<feature type="transmembrane region" description="Helical" evidence="6">
    <location>
        <begin position="451"/>
        <end position="471"/>
    </location>
</feature>
<evidence type="ECO:0000256" key="2">
    <source>
        <dbReference type="ARBA" id="ARBA00022692"/>
    </source>
</evidence>
<keyword evidence="4 6" id="KW-0472">Membrane</keyword>
<dbReference type="Pfam" id="PF07690">
    <property type="entry name" value="MFS_1"/>
    <property type="match status" value="1"/>
</dbReference>
<evidence type="ECO:0000256" key="6">
    <source>
        <dbReference type="SAM" id="Phobius"/>
    </source>
</evidence>
<dbReference type="PROSITE" id="PS50850">
    <property type="entry name" value="MFS"/>
    <property type="match status" value="1"/>
</dbReference>
<keyword evidence="2 6" id="KW-0812">Transmembrane</keyword>
<feature type="transmembrane region" description="Helical" evidence="6">
    <location>
        <begin position="98"/>
        <end position="118"/>
    </location>
</feature>
<feature type="transmembrane region" description="Helical" evidence="6">
    <location>
        <begin position="72"/>
        <end position="92"/>
    </location>
</feature>
<keyword evidence="3 6" id="KW-1133">Transmembrane helix</keyword>
<feature type="domain" description="Major facilitator superfamily (MFS) profile" evidence="7">
    <location>
        <begin position="59"/>
        <end position="570"/>
    </location>
</feature>
<evidence type="ECO:0000313" key="8">
    <source>
        <dbReference type="EMBL" id="GFH45502.1"/>
    </source>
</evidence>
<feature type="transmembrane region" description="Helical" evidence="6">
    <location>
        <begin position="547"/>
        <end position="565"/>
    </location>
</feature>
<comment type="caution">
    <text evidence="8">The sequence shown here is derived from an EMBL/GenBank/DDBJ whole genome shotgun (WGS) entry which is preliminary data.</text>
</comment>
<dbReference type="PANTHER" id="PTHR24064">
    <property type="entry name" value="SOLUTE CARRIER FAMILY 22 MEMBER"/>
    <property type="match status" value="1"/>
</dbReference>
<comment type="subcellular location">
    <subcellularLocation>
        <location evidence="1">Membrane</location>
        <topology evidence="1">Multi-pass membrane protein</topology>
    </subcellularLocation>
</comment>
<feature type="transmembrane region" description="Helical" evidence="6">
    <location>
        <begin position="130"/>
        <end position="149"/>
    </location>
</feature>